<name>A0A809RTE2_9PROT</name>
<accession>A0A809RTE2</accession>
<keyword evidence="1" id="KW-0812">Transmembrane</keyword>
<protein>
    <submittedName>
        <fullName evidence="2">Uncharacterized protein</fullName>
    </submittedName>
</protein>
<feature type="transmembrane region" description="Helical" evidence="1">
    <location>
        <begin position="262"/>
        <end position="282"/>
    </location>
</feature>
<dbReference type="KEGG" id="sniv:SFSGTM_28590"/>
<proteinExistence type="predicted"/>
<dbReference type="RefSeq" id="WP_162085823.1">
    <property type="nucleotide sequence ID" value="NZ_AP021881.1"/>
</dbReference>
<keyword evidence="1" id="KW-0472">Membrane</keyword>
<organism evidence="2 3">
    <name type="scientific">Sulfuriferula nivalis</name>
    <dbReference type="NCBI Taxonomy" id="2675298"/>
    <lineage>
        <taxon>Bacteria</taxon>
        <taxon>Pseudomonadati</taxon>
        <taxon>Pseudomonadota</taxon>
        <taxon>Betaproteobacteria</taxon>
        <taxon>Nitrosomonadales</taxon>
        <taxon>Sulfuricellaceae</taxon>
        <taxon>Sulfuriferula</taxon>
    </lineage>
</organism>
<evidence type="ECO:0000313" key="3">
    <source>
        <dbReference type="Proteomes" id="UP000463939"/>
    </source>
</evidence>
<dbReference type="Proteomes" id="UP000463939">
    <property type="component" value="Chromosome"/>
</dbReference>
<keyword evidence="3" id="KW-1185">Reference proteome</keyword>
<sequence>MSYLVYLSARGVRVMRHCRDMDVLIGVTDALTAANLLEQIPADTVVRLVVDSVDDVYQIRQLPHVIRRARRLMLQRHVQTLLVNQTYAAVSWQMRIKDGRRDDVYLFAAIQSNDWLLEYLQALQHTQIITMTSTAILVQLLAREQDKQATALWILQDTAGVRLSFIANGQLLFTRLLNHELDLVHEIGNTQQYLIHQQLLASSAVLPVYYPAGLTVPAELPQLRWIPQTNDYLAMLARYPAVLNFASGAVLQTYQRVRLQRWLVMIALVVTMLGLCVAGYLYQRNQQLMQQLQMLTDTRLPIVASVDIADKKAAVSLAQQIRSTPEPMAELSWLSKLLVRYPQLKIQHVLWRSSGVLGVDGVVPMANSDIAMTYVEAFVTGLRSETHVKAVQLQHVPVNADPHVVMHGGMAFADAKFSLQINLRGG</sequence>
<reference evidence="3" key="1">
    <citation type="submission" date="2019-11" db="EMBL/GenBank/DDBJ databases">
        <title>Isolation and characterization of a novel species in the genus Sulfuriferula.</title>
        <authorList>
            <person name="Mochizuki J."/>
            <person name="Kojima H."/>
            <person name="Fukui M."/>
        </authorList>
    </citation>
    <scope>NUCLEOTIDE SEQUENCE [LARGE SCALE GENOMIC DNA]</scope>
    <source>
        <strain evidence="3">SGTM</strain>
    </source>
</reference>
<dbReference type="EMBL" id="AP021881">
    <property type="protein sequence ID" value="BBP02151.1"/>
    <property type="molecule type" value="Genomic_DNA"/>
</dbReference>
<evidence type="ECO:0000256" key="1">
    <source>
        <dbReference type="SAM" id="Phobius"/>
    </source>
</evidence>
<keyword evidence="1" id="KW-1133">Transmembrane helix</keyword>
<evidence type="ECO:0000313" key="2">
    <source>
        <dbReference type="EMBL" id="BBP02151.1"/>
    </source>
</evidence>
<gene>
    <name evidence="2" type="ORF">SFSGTM_28590</name>
</gene>
<dbReference type="AlphaFoldDB" id="A0A809RTE2"/>